<gene>
    <name evidence="2" type="ORF">BKE38_05550</name>
</gene>
<dbReference type="Proteomes" id="UP000188879">
    <property type="component" value="Unassembled WGS sequence"/>
</dbReference>
<dbReference type="SUPFAM" id="SSF53850">
    <property type="entry name" value="Periplasmic binding protein-like II"/>
    <property type="match status" value="1"/>
</dbReference>
<dbReference type="InterPro" id="IPR042100">
    <property type="entry name" value="Bug_dom1"/>
</dbReference>
<evidence type="ECO:0000313" key="3">
    <source>
        <dbReference type="Proteomes" id="UP000188879"/>
    </source>
</evidence>
<dbReference type="Gene3D" id="3.40.190.10">
    <property type="entry name" value="Periplasmic binding protein-like II"/>
    <property type="match status" value="1"/>
</dbReference>
<evidence type="ECO:0008006" key="4">
    <source>
        <dbReference type="Google" id="ProtNLM"/>
    </source>
</evidence>
<organism evidence="2 3">
    <name type="scientific">Teichococcus deserti</name>
    <dbReference type="NCBI Taxonomy" id="1817963"/>
    <lineage>
        <taxon>Bacteria</taxon>
        <taxon>Pseudomonadati</taxon>
        <taxon>Pseudomonadota</taxon>
        <taxon>Alphaproteobacteria</taxon>
        <taxon>Acetobacterales</taxon>
        <taxon>Roseomonadaceae</taxon>
        <taxon>Roseomonas</taxon>
    </lineage>
</organism>
<name>A0A1V2H816_9PROT</name>
<reference evidence="2 3" key="1">
    <citation type="submission" date="2016-10" db="EMBL/GenBank/DDBJ databases">
        <title>Draft Genome sequence of Roseomonas sp. strain M3.</title>
        <authorList>
            <person name="Subhash Y."/>
            <person name="Lee S."/>
        </authorList>
    </citation>
    <scope>NUCLEOTIDE SEQUENCE [LARGE SCALE GENOMIC DNA]</scope>
    <source>
        <strain evidence="2 3">M3</strain>
    </source>
</reference>
<dbReference type="RefSeq" id="WP_076956390.1">
    <property type="nucleotide sequence ID" value="NZ_MLCO01000038.1"/>
</dbReference>
<evidence type="ECO:0000256" key="1">
    <source>
        <dbReference type="ARBA" id="ARBA00006987"/>
    </source>
</evidence>
<dbReference type="AlphaFoldDB" id="A0A1V2H816"/>
<dbReference type="EMBL" id="MLCO01000038">
    <property type="protein sequence ID" value="ONG56631.1"/>
    <property type="molecule type" value="Genomic_DNA"/>
</dbReference>
<sequence length="306" mass="32084">MRISRRTLLAAALAAPAARAQQDRPIRLVYPFSSGDRMARALAEAAGDILGQPVEVQTGLGAEAAARASPDGHTLGWVATRTLALNPHFDPNLPYRLQDFAPLTLVYRAPVALAAASTLPGTGYAGTLAHLLAHPGLAFGSVGTGSTPHLVMEMLQGSTGIRLVNAGHQSEPAALADLMAGSIPLYAGSLNTLLRHRASGRFRILALTAPARLAAAPDVPTFAELGRPELVVRDWHGVCAPAGTPAPILLRLADALQAAVRSPLVQARATPDMELDPLGPEDFATLIHRDVSFYGKLIQTRGIKLG</sequence>
<comment type="similarity">
    <text evidence="1">Belongs to the UPF0065 (bug) family.</text>
</comment>
<dbReference type="InterPro" id="IPR005064">
    <property type="entry name" value="BUG"/>
</dbReference>
<dbReference type="Pfam" id="PF03401">
    <property type="entry name" value="TctC"/>
    <property type="match status" value="1"/>
</dbReference>
<evidence type="ECO:0000313" key="2">
    <source>
        <dbReference type="EMBL" id="ONG56631.1"/>
    </source>
</evidence>
<protein>
    <recommendedName>
        <fullName evidence="4">ABC transporter substrate-binding protein</fullName>
    </recommendedName>
</protein>
<comment type="caution">
    <text evidence="2">The sequence shown here is derived from an EMBL/GenBank/DDBJ whole genome shotgun (WGS) entry which is preliminary data.</text>
</comment>
<dbReference type="PANTHER" id="PTHR42928">
    <property type="entry name" value="TRICARBOXYLATE-BINDING PROTEIN"/>
    <property type="match status" value="1"/>
</dbReference>
<dbReference type="PANTHER" id="PTHR42928:SF5">
    <property type="entry name" value="BLR1237 PROTEIN"/>
    <property type="match status" value="1"/>
</dbReference>
<proteinExistence type="inferred from homology"/>
<dbReference type="CDD" id="cd07012">
    <property type="entry name" value="PBP2_Bug_TTT"/>
    <property type="match status" value="1"/>
</dbReference>
<accession>A0A1V2H816</accession>
<dbReference type="Gene3D" id="3.40.190.150">
    <property type="entry name" value="Bordetella uptake gene, domain 1"/>
    <property type="match status" value="1"/>
</dbReference>
<keyword evidence="3" id="KW-1185">Reference proteome</keyword>